<evidence type="ECO:0000313" key="11">
    <source>
        <dbReference type="Proteomes" id="UP000018372"/>
    </source>
</evidence>
<evidence type="ECO:0000259" key="7">
    <source>
        <dbReference type="Pfam" id="PF10566"/>
    </source>
</evidence>
<dbReference type="PANTHER" id="PTHR35803">
    <property type="entry name" value="GLUCAN 1,4-ALPHA-GLUCOSIDASE SUSB-RELATED"/>
    <property type="match status" value="1"/>
</dbReference>
<organism evidence="10 11">
    <name type="scientific">Phocaeicola plebeius CAG:211</name>
    <dbReference type="NCBI Taxonomy" id="1263052"/>
    <lineage>
        <taxon>Bacteria</taxon>
        <taxon>Pseudomonadati</taxon>
        <taxon>Bacteroidota</taxon>
        <taxon>Bacteroidia</taxon>
        <taxon>Bacteroidales</taxon>
        <taxon>Bacteroidaceae</taxon>
        <taxon>Phocaeicola</taxon>
    </lineage>
</organism>
<protein>
    <recommendedName>
        <fullName evidence="12">Glycoside hydrolase family 97 protein</fullName>
    </recommendedName>
</protein>
<feature type="domain" description="Glycosyl-hydrolase 97 C-terminal oligomerisation" evidence="9">
    <location>
        <begin position="536"/>
        <end position="628"/>
    </location>
</feature>
<dbReference type="Pfam" id="PF10566">
    <property type="entry name" value="Glyco_hydro_97"/>
    <property type="match status" value="1"/>
</dbReference>
<evidence type="ECO:0000259" key="9">
    <source>
        <dbReference type="Pfam" id="PF14509"/>
    </source>
</evidence>
<evidence type="ECO:0000256" key="2">
    <source>
        <dbReference type="ARBA" id="ARBA00011245"/>
    </source>
</evidence>
<dbReference type="InterPro" id="IPR029486">
    <property type="entry name" value="GH97_N"/>
</dbReference>
<dbReference type="InterPro" id="IPR052720">
    <property type="entry name" value="Glycosyl_hydrolase_97"/>
</dbReference>
<name>R5V6Z4_9BACT</name>
<evidence type="ECO:0000256" key="5">
    <source>
        <dbReference type="ARBA" id="ARBA00023295"/>
    </source>
</evidence>
<dbReference type="Gene3D" id="2.70.98.10">
    <property type="match status" value="1"/>
</dbReference>
<evidence type="ECO:0000313" key="10">
    <source>
        <dbReference type="EMBL" id="CCZ86135.1"/>
    </source>
</evidence>
<dbReference type="InterPro" id="IPR029483">
    <property type="entry name" value="GH97_C"/>
</dbReference>
<feature type="chain" id="PRO_5004394934" description="Glycoside hydrolase family 97 protein" evidence="6">
    <location>
        <begin position="30"/>
        <end position="632"/>
    </location>
</feature>
<dbReference type="Pfam" id="PF14508">
    <property type="entry name" value="GH97_N"/>
    <property type="match status" value="1"/>
</dbReference>
<evidence type="ECO:0000256" key="4">
    <source>
        <dbReference type="ARBA" id="ARBA00022837"/>
    </source>
</evidence>
<dbReference type="GO" id="GO:0030246">
    <property type="term" value="F:carbohydrate binding"/>
    <property type="evidence" value="ECO:0007669"/>
    <property type="project" value="InterPro"/>
</dbReference>
<keyword evidence="5" id="KW-0326">Glycosidase</keyword>
<keyword evidence="4" id="KW-0106">Calcium</keyword>
<comment type="cofactor">
    <cofactor evidence="1">
        <name>Ca(2+)</name>
        <dbReference type="ChEBI" id="CHEBI:29108"/>
    </cofactor>
</comment>
<feature type="signal peptide" evidence="6">
    <location>
        <begin position="1"/>
        <end position="29"/>
    </location>
</feature>
<dbReference type="Pfam" id="PF14509">
    <property type="entry name" value="GH97_C"/>
    <property type="match status" value="1"/>
</dbReference>
<keyword evidence="6" id="KW-0732">Signal</keyword>
<dbReference type="GO" id="GO:0016798">
    <property type="term" value="F:hydrolase activity, acting on glycosyl bonds"/>
    <property type="evidence" value="ECO:0007669"/>
    <property type="project" value="UniProtKB-KW"/>
</dbReference>
<evidence type="ECO:0000256" key="6">
    <source>
        <dbReference type="SAM" id="SignalP"/>
    </source>
</evidence>
<dbReference type="Gene3D" id="2.60.40.1180">
    <property type="entry name" value="Golgi alpha-mannosidase II"/>
    <property type="match status" value="1"/>
</dbReference>
<evidence type="ECO:0000256" key="1">
    <source>
        <dbReference type="ARBA" id="ARBA00001913"/>
    </source>
</evidence>
<comment type="subunit">
    <text evidence="2">Monomer.</text>
</comment>
<dbReference type="InterPro" id="IPR014718">
    <property type="entry name" value="GH-type_carb-bd"/>
</dbReference>
<dbReference type="PANTHER" id="PTHR35803:SF2">
    <property type="entry name" value="RETAINING ALPHA-GALACTOSIDASE"/>
    <property type="match status" value="1"/>
</dbReference>
<gene>
    <name evidence="10" type="ORF">BN536_00026</name>
</gene>
<dbReference type="RefSeq" id="WP_022052404.1">
    <property type="nucleotide sequence ID" value="NZ_HF998032.1"/>
</dbReference>
<dbReference type="EMBL" id="CBAT010000013">
    <property type="protein sequence ID" value="CCZ86135.1"/>
    <property type="molecule type" value="Genomic_DNA"/>
</dbReference>
<accession>R5V6Z4</accession>
<dbReference type="InterPro" id="IPR019563">
    <property type="entry name" value="GH97_catalytic"/>
</dbReference>
<reference evidence="10" key="1">
    <citation type="submission" date="2012-11" db="EMBL/GenBank/DDBJ databases">
        <title>Dependencies among metagenomic species, viruses, plasmids and units of genetic variation.</title>
        <authorList>
            <person name="Nielsen H.B."/>
            <person name="Almeida M."/>
            <person name="Juncker A.S."/>
            <person name="Rasmussen S."/>
            <person name="Li J."/>
            <person name="Sunagawa S."/>
            <person name="Plichta D."/>
            <person name="Gautier L."/>
            <person name="Le Chatelier E."/>
            <person name="Peletier E."/>
            <person name="Bonde I."/>
            <person name="Nielsen T."/>
            <person name="Manichanh C."/>
            <person name="Arumugam M."/>
            <person name="Batto J."/>
            <person name="Santos M.B.Q.D."/>
            <person name="Blom N."/>
            <person name="Borruel N."/>
            <person name="Burgdorf K.S."/>
            <person name="Boumezbeur F."/>
            <person name="Casellas F."/>
            <person name="Dore J."/>
            <person name="Guarner F."/>
            <person name="Hansen T."/>
            <person name="Hildebrand F."/>
            <person name="Kaas R.S."/>
            <person name="Kennedy S."/>
            <person name="Kristiansen K."/>
            <person name="Kultima J.R."/>
            <person name="Leonard P."/>
            <person name="Levenez F."/>
            <person name="Lund O."/>
            <person name="Moumen B."/>
            <person name="Le Paslier D."/>
            <person name="Pons N."/>
            <person name="Pedersen O."/>
            <person name="Prifti E."/>
            <person name="Qin J."/>
            <person name="Raes J."/>
            <person name="Tap J."/>
            <person name="Tims S."/>
            <person name="Ussery D.W."/>
            <person name="Yamada T."/>
            <person name="MetaHit consortium"/>
            <person name="Renault P."/>
            <person name="Sicheritz-Ponten T."/>
            <person name="Bork P."/>
            <person name="Wang J."/>
            <person name="Brunak S."/>
            <person name="Ehrlich S.D."/>
        </authorList>
    </citation>
    <scope>NUCLEOTIDE SEQUENCE [LARGE SCALE GENOMIC DNA]</scope>
</reference>
<feature type="domain" description="Glycosyl-hydrolase 97 catalytic" evidence="7">
    <location>
        <begin position="298"/>
        <end position="444"/>
    </location>
</feature>
<evidence type="ECO:0008006" key="12">
    <source>
        <dbReference type="Google" id="ProtNLM"/>
    </source>
</evidence>
<keyword evidence="3" id="KW-0378">Hydrolase</keyword>
<dbReference type="Gene3D" id="3.20.20.70">
    <property type="entry name" value="Aldolase class I"/>
    <property type="match status" value="1"/>
</dbReference>
<dbReference type="InterPro" id="IPR017853">
    <property type="entry name" value="GH"/>
</dbReference>
<dbReference type="InterPro" id="IPR013785">
    <property type="entry name" value="Aldolase_TIM"/>
</dbReference>
<comment type="caution">
    <text evidence="10">The sequence shown here is derived from an EMBL/GenBank/DDBJ whole genome shotgun (WGS) entry which is preliminary data.</text>
</comment>
<dbReference type="AlphaFoldDB" id="R5V6Z4"/>
<evidence type="ECO:0000259" key="8">
    <source>
        <dbReference type="Pfam" id="PF14508"/>
    </source>
</evidence>
<dbReference type="InterPro" id="IPR013780">
    <property type="entry name" value="Glyco_hydro_b"/>
</dbReference>
<dbReference type="Proteomes" id="UP000018372">
    <property type="component" value="Unassembled WGS sequence"/>
</dbReference>
<proteinExistence type="predicted"/>
<feature type="domain" description="Glycosyl-hydrolase 97 N-terminal" evidence="8">
    <location>
        <begin position="34"/>
        <end position="275"/>
    </location>
</feature>
<evidence type="ECO:0000256" key="3">
    <source>
        <dbReference type="ARBA" id="ARBA00022801"/>
    </source>
</evidence>
<dbReference type="SUPFAM" id="SSF51445">
    <property type="entry name" value="(Trans)glycosidases"/>
    <property type="match status" value="1"/>
</dbReference>
<sequence>MYRQLISNSWKACLLLVVCVFFFGMTVQAGNDLYSPNKKIGVSWDHPAKGLSVIYKKGDASVPVVQLKNIGLQLQPTSGDEFDYVSSSAVTPIREDYTMITGKRRHCTNEGTQQIFHFKNAQNVSLDLELRVYDDGIAFRYVFPQSAKEICVTDETTAFVFQEGITRWTQKLNQAYEDFYLKNKGRVQGYTAAQWGFPALFEVADSVFTLISEANVAKGNCGSWLNNTSSASSYKVEMAEPTNVSGRWCSPWRVAIIGSLADVVESTLVTDVSEPCRLSDVSWIKPGVVSWIYWAYNHGSRDYQIIKKYIDFAADFHLPYMLIDAEWDEMGNGGNVEDALAYAKQKNIAPLLWYNSSTAWCAFGPLYRLNKPEMRQKEFAWLESMGVKGIKVDFFSQDSISTMNYFVDILEDAAKYHLMVNFHGAPIPRGWQRTYPHMMSVEGVYGAEWYNNKETLTDSAAWHNCTLPFTRNVVGPMDYTPCTFTDSQHPHITSNGHELALLVAFESALQHLADRPEGYHAQPAEIRSFISSLPTVWDDTKLLSGYPSSYVVLARKSGDCWYIAGLNGTNEKKSLAVDLSFIQEPVKEITLYADGKERNQFDIQMLSGLKKSVHEVDCLPRGGFVMKVQMKN</sequence>